<reference evidence="1" key="1">
    <citation type="journal article" date="2015" name="Nature">
        <title>Complex archaea that bridge the gap between prokaryotes and eukaryotes.</title>
        <authorList>
            <person name="Spang A."/>
            <person name="Saw J.H."/>
            <person name="Jorgensen S.L."/>
            <person name="Zaremba-Niedzwiedzka K."/>
            <person name="Martijn J."/>
            <person name="Lind A.E."/>
            <person name="van Eijk R."/>
            <person name="Schleper C."/>
            <person name="Guy L."/>
            <person name="Ettema T.J."/>
        </authorList>
    </citation>
    <scope>NUCLEOTIDE SEQUENCE</scope>
</reference>
<protein>
    <submittedName>
        <fullName evidence="1">Uncharacterized protein</fullName>
    </submittedName>
</protein>
<proteinExistence type="predicted"/>
<sequence>YPDSPEATHLSAQMQTLRDNARIEEVRELRDQIRDMLERRRYAEAVKVAEEVMDRYPETQAAAELRGQIRSDIRILGTQNKRMGGGTARAANGYCGRMEMDRHAANMYRMSFWPLWYDMTSAGSVRFQLYSAIAYGAQGVVCFAYTPNRSHWKPTGRTYKAHAHAAAYVHNVIGRHVLGMRSMGVLHSTGMGSKARRSNAWVLRMDDDLIAGMLFAGKRYYAKDPDKVPNYVMVVHKRFVRGPEPAARVARVDFAEMTEQLGLDRAPAPQVDPNNRPWCSASRLNTTERAICNDAILGALDSELGRSMAGSRRATTIAASRNGCAASVTAAAPTPIASPRPICAASSCWAAACARADSD</sequence>
<dbReference type="AlphaFoldDB" id="A0A0F8ZSQ8"/>
<gene>
    <name evidence="1" type="ORF">LCGC14_2737320</name>
</gene>
<name>A0A0F8ZSQ8_9ZZZZ</name>
<feature type="non-terminal residue" evidence="1">
    <location>
        <position position="1"/>
    </location>
</feature>
<dbReference type="EMBL" id="LAZR01049705">
    <property type="protein sequence ID" value="KKK89020.1"/>
    <property type="molecule type" value="Genomic_DNA"/>
</dbReference>
<evidence type="ECO:0000313" key="1">
    <source>
        <dbReference type="EMBL" id="KKK89020.1"/>
    </source>
</evidence>
<organism evidence="1">
    <name type="scientific">marine sediment metagenome</name>
    <dbReference type="NCBI Taxonomy" id="412755"/>
    <lineage>
        <taxon>unclassified sequences</taxon>
        <taxon>metagenomes</taxon>
        <taxon>ecological metagenomes</taxon>
    </lineage>
</organism>
<accession>A0A0F8ZSQ8</accession>
<comment type="caution">
    <text evidence="1">The sequence shown here is derived from an EMBL/GenBank/DDBJ whole genome shotgun (WGS) entry which is preliminary data.</text>
</comment>